<gene>
    <name evidence="5" type="ORF">MA16_Dca027722</name>
</gene>
<accession>A0A2I0VB92</accession>
<comment type="function">
    <text evidence="3">Involved in regulation of actin and microtubule organization. Part of a WAVE complex that activates the Arp2/3 complex.</text>
</comment>
<protein>
    <submittedName>
        <fullName evidence="5">Uncharacterized protein</fullName>
    </submittedName>
</protein>
<keyword evidence="6" id="KW-1185">Reference proteome</keyword>
<comment type="subunit">
    <text evidence="2">Binds SCAR.</text>
</comment>
<dbReference type="EMBL" id="KZ505007">
    <property type="protein sequence ID" value="PKU60681.1"/>
    <property type="molecule type" value="Genomic_DNA"/>
</dbReference>
<evidence type="ECO:0000313" key="6">
    <source>
        <dbReference type="Proteomes" id="UP000233837"/>
    </source>
</evidence>
<evidence type="ECO:0000256" key="4">
    <source>
        <dbReference type="SAM" id="MobiDB-lite"/>
    </source>
</evidence>
<dbReference type="Proteomes" id="UP000233837">
    <property type="component" value="Unassembled WGS sequence"/>
</dbReference>
<reference evidence="5 6" key="1">
    <citation type="journal article" date="2016" name="Sci. Rep.">
        <title>The Dendrobium catenatum Lindl. genome sequence provides insights into polysaccharide synthase, floral development and adaptive evolution.</title>
        <authorList>
            <person name="Zhang G.Q."/>
            <person name="Xu Q."/>
            <person name="Bian C."/>
            <person name="Tsai W.C."/>
            <person name="Yeh C.M."/>
            <person name="Liu K.W."/>
            <person name="Yoshida K."/>
            <person name="Zhang L.S."/>
            <person name="Chang S.B."/>
            <person name="Chen F."/>
            <person name="Shi Y."/>
            <person name="Su Y.Y."/>
            <person name="Zhang Y.Q."/>
            <person name="Chen L.J."/>
            <person name="Yin Y."/>
            <person name="Lin M."/>
            <person name="Huang H."/>
            <person name="Deng H."/>
            <person name="Wang Z.W."/>
            <person name="Zhu S.L."/>
            <person name="Zhao X."/>
            <person name="Deng C."/>
            <person name="Niu S.C."/>
            <person name="Huang J."/>
            <person name="Wang M."/>
            <person name="Liu G.H."/>
            <person name="Yang H.J."/>
            <person name="Xiao X.J."/>
            <person name="Hsiao Y.Y."/>
            <person name="Wu W.L."/>
            <person name="Chen Y.Y."/>
            <person name="Mitsuda N."/>
            <person name="Ohme-Takagi M."/>
            <person name="Luo Y.B."/>
            <person name="Van de Peer Y."/>
            <person name="Liu Z.J."/>
        </authorList>
    </citation>
    <scope>NUCLEOTIDE SEQUENCE [LARGE SCALE GENOMIC DNA]</scope>
    <source>
        <tissue evidence="5">The whole plant</tissue>
    </source>
</reference>
<feature type="compositionally biased region" description="Polar residues" evidence="4">
    <location>
        <begin position="83"/>
        <end position="109"/>
    </location>
</feature>
<feature type="region of interest" description="Disordered" evidence="4">
    <location>
        <begin position="70"/>
        <end position="134"/>
    </location>
</feature>
<name>A0A2I0VB92_9ASPA</name>
<dbReference type="STRING" id="906689.A0A2I0VB92"/>
<evidence type="ECO:0000256" key="3">
    <source>
        <dbReference type="ARBA" id="ARBA00025223"/>
    </source>
</evidence>
<evidence type="ECO:0000256" key="2">
    <source>
        <dbReference type="ARBA" id="ARBA00011513"/>
    </source>
</evidence>
<dbReference type="PANTHER" id="PTHR10460:SF0">
    <property type="entry name" value="ABELSON INTERACTING PROTEIN, ISOFORM D"/>
    <property type="match status" value="1"/>
</dbReference>
<dbReference type="OrthoDB" id="5971719at2759"/>
<reference evidence="5 6" key="2">
    <citation type="journal article" date="2017" name="Nature">
        <title>The Apostasia genome and the evolution of orchids.</title>
        <authorList>
            <person name="Zhang G.Q."/>
            <person name="Liu K.W."/>
            <person name="Li Z."/>
            <person name="Lohaus R."/>
            <person name="Hsiao Y.Y."/>
            <person name="Niu S.C."/>
            <person name="Wang J.Y."/>
            <person name="Lin Y.C."/>
            <person name="Xu Q."/>
            <person name="Chen L.J."/>
            <person name="Yoshida K."/>
            <person name="Fujiwara S."/>
            <person name="Wang Z.W."/>
            <person name="Zhang Y.Q."/>
            <person name="Mitsuda N."/>
            <person name="Wang M."/>
            <person name="Liu G.H."/>
            <person name="Pecoraro L."/>
            <person name="Huang H.X."/>
            <person name="Xiao X.J."/>
            <person name="Lin M."/>
            <person name="Wu X.Y."/>
            <person name="Wu W.L."/>
            <person name="Chen Y.Y."/>
            <person name="Chang S.B."/>
            <person name="Sakamoto S."/>
            <person name="Ohme-Takagi M."/>
            <person name="Yagi M."/>
            <person name="Zeng S.J."/>
            <person name="Shen C.Y."/>
            <person name="Yeh C.M."/>
            <person name="Luo Y.B."/>
            <person name="Tsai W.C."/>
            <person name="Van de Peer Y."/>
            <person name="Liu Z.J."/>
        </authorList>
    </citation>
    <scope>NUCLEOTIDE SEQUENCE [LARGE SCALE GENOMIC DNA]</scope>
    <source>
        <tissue evidence="5">The whole plant</tissue>
    </source>
</reference>
<evidence type="ECO:0000313" key="5">
    <source>
        <dbReference type="EMBL" id="PKU60681.1"/>
    </source>
</evidence>
<sequence length="134" mass="15195">MVLDDWKDHAVRALVNVVDHLGTVAHKLTDLYDQQTTYMSTVDLNISCLNQYMLTCQNYMEKEGIRQKQISGRAPRHHKHYILSSSRPQQRMSISTSPLPLYRSSSPIKPNQAPPCLQPPAKATLPALLSQQQN</sequence>
<dbReference type="AlphaFoldDB" id="A0A2I0VB92"/>
<proteinExistence type="inferred from homology"/>
<organism evidence="5 6">
    <name type="scientific">Dendrobium catenatum</name>
    <dbReference type="NCBI Taxonomy" id="906689"/>
    <lineage>
        <taxon>Eukaryota</taxon>
        <taxon>Viridiplantae</taxon>
        <taxon>Streptophyta</taxon>
        <taxon>Embryophyta</taxon>
        <taxon>Tracheophyta</taxon>
        <taxon>Spermatophyta</taxon>
        <taxon>Magnoliopsida</taxon>
        <taxon>Liliopsida</taxon>
        <taxon>Asparagales</taxon>
        <taxon>Orchidaceae</taxon>
        <taxon>Epidendroideae</taxon>
        <taxon>Malaxideae</taxon>
        <taxon>Dendrobiinae</taxon>
        <taxon>Dendrobium</taxon>
    </lineage>
</organism>
<comment type="similarity">
    <text evidence="1">Belongs to the ABI family.</text>
</comment>
<dbReference type="Gene3D" id="6.10.140.1620">
    <property type="match status" value="1"/>
</dbReference>
<evidence type="ECO:0000256" key="1">
    <source>
        <dbReference type="ARBA" id="ARBA00010020"/>
    </source>
</evidence>
<dbReference type="PANTHER" id="PTHR10460">
    <property type="entry name" value="ABL INTERACTOR FAMILY MEMBER"/>
    <property type="match status" value="1"/>
</dbReference>
<dbReference type="InterPro" id="IPR028457">
    <property type="entry name" value="ABI"/>
</dbReference>